<dbReference type="CDD" id="cd01014">
    <property type="entry name" value="nicotinamidase_related"/>
    <property type="match status" value="1"/>
</dbReference>
<protein>
    <submittedName>
        <fullName evidence="3">Isochorismatase</fullName>
    </submittedName>
</protein>
<keyword evidence="4" id="KW-1185">Reference proteome</keyword>
<organism evidence="3 4">
    <name type="scientific">Vibrio penaeicida</name>
    <dbReference type="NCBI Taxonomy" id="104609"/>
    <lineage>
        <taxon>Bacteria</taxon>
        <taxon>Pseudomonadati</taxon>
        <taxon>Pseudomonadota</taxon>
        <taxon>Gammaproteobacteria</taxon>
        <taxon>Vibrionales</taxon>
        <taxon>Vibrionaceae</taxon>
        <taxon>Vibrio</taxon>
    </lineage>
</organism>
<evidence type="ECO:0000313" key="4">
    <source>
        <dbReference type="Proteomes" id="UP001156690"/>
    </source>
</evidence>
<comment type="caution">
    <text evidence="3">The sequence shown here is derived from an EMBL/GenBank/DDBJ whole genome shotgun (WGS) entry which is preliminary data.</text>
</comment>
<dbReference type="Pfam" id="PF00857">
    <property type="entry name" value="Isochorismatase"/>
    <property type="match status" value="1"/>
</dbReference>
<accession>A0AAV5NYW0</accession>
<name>A0AAV5NYW0_9VIBR</name>
<dbReference type="EMBL" id="BSNX01000075">
    <property type="protein sequence ID" value="GLQ75870.1"/>
    <property type="molecule type" value="Genomic_DNA"/>
</dbReference>
<dbReference type="Gene3D" id="3.40.50.850">
    <property type="entry name" value="Isochorismatase-like"/>
    <property type="match status" value="1"/>
</dbReference>
<feature type="domain" description="Isochorismatase-like" evidence="2">
    <location>
        <begin position="3"/>
        <end position="143"/>
    </location>
</feature>
<dbReference type="InterPro" id="IPR050272">
    <property type="entry name" value="Isochorismatase-like_hydrls"/>
</dbReference>
<reference evidence="4" key="1">
    <citation type="journal article" date="2019" name="Int. J. Syst. Evol. Microbiol.">
        <title>The Global Catalogue of Microorganisms (GCM) 10K type strain sequencing project: providing services to taxonomists for standard genome sequencing and annotation.</title>
        <authorList>
            <consortium name="The Broad Institute Genomics Platform"/>
            <consortium name="The Broad Institute Genome Sequencing Center for Infectious Disease"/>
            <person name="Wu L."/>
            <person name="Ma J."/>
        </authorList>
    </citation>
    <scope>NUCLEOTIDE SEQUENCE [LARGE SCALE GENOMIC DNA]</scope>
    <source>
        <strain evidence="4">NBRC 15640</strain>
    </source>
</reference>
<gene>
    <name evidence="3" type="ORF">GCM10007932_52330</name>
</gene>
<dbReference type="InterPro" id="IPR000868">
    <property type="entry name" value="Isochorismatase-like_dom"/>
</dbReference>
<dbReference type="Proteomes" id="UP001156690">
    <property type="component" value="Unassembled WGS sequence"/>
</dbReference>
<dbReference type="PANTHER" id="PTHR43540:SF14">
    <property type="entry name" value="ISOCHORISMATASE"/>
    <property type="match status" value="1"/>
</dbReference>
<evidence type="ECO:0000259" key="2">
    <source>
        <dbReference type="Pfam" id="PF00857"/>
    </source>
</evidence>
<keyword evidence="1" id="KW-0378">Hydrolase</keyword>
<dbReference type="GO" id="GO:0016787">
    <property type="term" value="F:hydrolase activity"/>
    <property type="evidence" value="ECO:0007669"/>
    <property type="project" value="UniProtKB-KW"/>
</dbReference>
<sequence>MKSALLVIDVQQGLMEPKPQPFEKEKVINRINQATSWARAKDIPVVFVRHEAPNTIVEMGSEGWQVHQDLEQVASDSYINKTTPDSFHNTHLQTLLDEHQIQHLYVCGYATEFCVDTTTRRAAGLGYPVTLISDAHTTHDKPHASGSTIREHHNCTLPAIQSFGVKLAAIPTAELVS</sequence>
<dbReference type="PANTHER" id="PTHR43540">
    <property type="entry name" value="PEROXYUREIDOACRYLATE/UREIDOACRYLATE AMIDOHYDROLASE-RELATED"/>
    <property type="match status" value="1"/>
</dbReference>
<dbReference type="RefSeq" id="WP_126607589.1">
    <property type="nucleotide sequence ID" value="NZ_AP025145.1"/>
</dbReference>
<evidence type="ECO:0000313" key="3">
    <source>
        <dbReference type="EMBL" id="GLQ75870.1"/>
    </source>
</evidence>
<proteinExistence type="predicted"/>
<dbReference type="AlphaFoldDB" id="A0AAV5NYW0"/>
<dbReference type="SUPFAM" id="SSF52499">
    <property type="entry name" value="Isochorismatase-like hydrolases"/>
    <property type="match status" value="1"/>
</dbReference>
<dbReference type="InterPro" id="IPR036380">
    <property type="entry name" value="Isochorismatase-like_sf"/>
</dbReference>
<evidence type="ECO:0000256" key="1">
    <source>
        <dbReference type="ARBA" id="ARBA00022801"/>
    </source>
</evidence>